<evidence type="ECO:0000313" key="6">
    <source>
        <dbReference type="EMBL" id="KAG6759129.1"/>
    </source>
</evidence>
<accession>A0A8X8CM94</accession>
<dbReference type="EMBL" id="JAAWWB010000019">
    <property type="protein sequence ID" value="KAG6759129.1"/>
    <property type="molecule type" value="Genomic_DNA"/>
</dbReference>
<evidence type="ECO:0000256" key="2">
    <source>
        <dbReference type="ARBA" id="ARBA00022448"/>
    </source>
</evidence>
<dbReference type="InterPro" id="IPR024864">
    <property type="entry name" value="Nup54/Nup57/Nup44"/>
</dbReference>
<dbReference type="GO" id="GO:0006999">
    <property type="term" value="P:nuclear pore organization"/>
    <property type="evidence" value="ECO:0007669"/>
    <property type="project" value="TreeGrafter"/>
</dbReference>
<dbReference type="GO" id="GO:0017056">
    <property type="term" value="F:structural constituent of nuclear pore"/>
    <property type="evidence" value="ECO:0007669"/>
    <property type="project" value="TreeGrafter"/>
</dbReference>
<comment type="subcellular location">
    <subcellularLocation>
        <location evidence="1">Nucleus</location>
    </subcellularLocation>
</comment>
<keyword evidence="3" id="KW-0539">Nucleus</keyword>
<gene>
    <name evidence="6" type="ORF">POTOM_035597</name>
</gene>
<reference evidence="6" key="1">
    <citation type="journal article" date="2020" name="bioRxiv">
        <title>Hybrid origin of Populus tomentosa Carr. identified through genome sequencing and phylogenomic analysis.</title>
        <authorList>
            <person name="An X."/>
            <person name="Gao K."/>
            <person name="Chen Z."/>
            <person name="Li J."/>
            <person name="Yang X."/>
            <person name="Yang X."/>
            <person name="Zhou J."/>
            <person name="Guo T."/>
            <person name="Zhao T."/>
            <person name="Huang S."/>
            <person name="Miao D."/>
            <person name="Khan W.U."/>
            <person name="Rao P."/>
            <person name="Ye M."/>
            <person name="Lei B."/>
            <person name="Liao W."/>
            <person name="Wang J."/>
            <person name="Ji L."/>
            <person name="Li Y."/>
            <person name="Guo B."/>
            <person name="Mustafa N.S."/>
            <person name="Li S."/>
            <person name="Yun Q."/>
            <person name="Keller S.R."/>
            <person name="Mao J."/>
            <person name="Zhang R."/>
            <person name="Strauss S.H."/>
        </authorList>
    </citation>
    <scope>NUCLEOTIDE SEQUENCE</scope>
    <source>
        <strain evidence="6">GM15</strain>
        <tissue evidence="6">Leaf</tissue>
    </source>
</reference>
<evidence type="ECO:0000256" key="4">
    <source>
        <dbReference type="SAM" id="MobiDB-lite"/>
    </source>
</evidence>
<dbReference type="InterPro" id="IPR025712">
    <property type="entry name" value="Nup54_alpha-helical_dom"/>
</dbReference>
<feature type="compositionally biased region" description="Polar residues" evidence="4">
    <location>
        <begin position="1"/>
        <end position="50"/>
    </location>
</feature>
<protein>
    <recommendedName>
        <fullName evidence="5">Nucleoporin Nup54 alpha-helical domain-containing protein</fullName>
    </recommendedName>
</protein>
<dbReference type="PANTHER" id="PTHR13000:SF0">
    <property type="entry name" value="NUCLEOPORIN P54"/>
    <property type="match status" value="1"/>
</dbReference>
<name>A0A8X8CM94_POPTO</name>
<proteinExistence type="predicted"/>
<keyword evidence="2" id="KW-0813">Transport</keyword>
<feature type="region of interest" description="Disordered" evidence="4">
    <location>
        <begin position="1"/>
        <end position="103"/>
    </location>
</feature>
<dbReference type="PANTHER" id="PTHR13000">
    <property type="entry name" value="NUCLEOPORIN P54"/>
    <property type="match status" value="1"/>
</dbReference>
<feature type="compositionally biased region" description="Low complexity" evidence="4">
    <location>
        <begin position="51"/>
        <end position="103"/>
    </location>
</feature>
<sequence>MFGTPSSTPAFGTPSSTPAFGTPSSTPLFGTPSSTPAFGTPSSTPAFGTPSTPAFASGGFGSSLFSTPFTSQTQQQQQQQQQQTPFFQQPSATGFGFQQQQQQTPFATPLQMTPFPTPQLTTQMAPVAPLPFSLADRDIQAIVDAYKEEPGNPKYAFKYLLLSVTDPQHRVKPPGVSEIMWAEAMAKLEGMDSADRERLWPQLVQGFKDLSNRLKVVRSEFEALMLLANLMQLQDEVIVSDAERLRMTQSNVKMLQRHFQAETLPWIERMRQKEQSLQRRLLRVMRIMEALEGKGCRLPLTKGEAELAEKLVAIIRQAGLKGSGAEFSRRVHNLLTVSRVQANGIGAGGSLYLPGSTKIHEESLADMQEVLQQQTEAIARLGNVLKRDIRDMEIMMAEDT</sequence>
<dbReference type="GO" id="GO:0006607">
    <property type="term" value="P:NLS-bearing protein import into nucleus"/>
    <property type="evidence" value="ECO:0007669"/>
    <property type="project" value="TreeGrafter"/>
</dbReference>
<feature type="domain" description="Nucleoporin Nup54 alpha-helical" evidence="5">
    <location>
        <begin position="228"/>
        <end position="335"/>
    </location>
</feature>
<feature type="domain" description="Nucleoporin Nup54 alpha-helical" evidence="5">
    <location>
        <begin position="172"/>
        <end position="223"/>
    </location>
</feature>
<organism evidence="6 7">
    <name type="scientific">Populus tomentosa</name>
    <name type="common">Chinese white poplar</name>
    <dbReference type="NCBI Taxonomy" id="118781"/>
    <lineage>
        <taxon>Eukaryota</taxon>
        <taxon>Viridiplantae</taxon>
        <taxon>Streptophyta</taxon>
        <taxon>Embryophyta</taxon>
        <taxon>Tracheophyta</taxon>
        <taxon>Spermatophyta</taxon>
        <taxon>Magnoliopsida</taxon>
        <taxon>eudicotyledons</taxon>
        <taxon>Gunneridae</taxon>
        <taxon>Pentapetalae</taxon>
        <taxon>rosids</taxon>
        <taxon>fabids</taxon>
        <taxon>Malpighiales</taxon>
        <taxon>Salicaceae</taxon>
        <taxon>Saliceae</taxon>
        <taxon>Populus</taxon>
    </lineage>
</organism>
<evidence type="ECO:0000259" key="5">
    <source>
        <dbReference type="Pfam" id="PF13874"/>
    </source>
</evidence>
<keyword evidence="7" id="KW-1185">Reference proteome</keyword>
<dbReference type="OrthoDB" id="6162375at2759"/>
<dbReference type="AlphaFoldDB" id="A0A8X8CM94"/>
<dbReference type="Pfam" id="PF13874">
    <property type="entry name" value="Nup54"/>
    <property type="match status" value="2"/>
</dbReference>
<dbReference type="Proteomes" id="UP000886885">
    <property type="component" value="Chromosome 10A"/>
</dbReference>
<comment type="caution">
    <text evidence="6">The sequence shown here is derived from an EMBL/GenBank/DDBJ whole genome shotgun (WGS) entry which is preliminary data.</text>
</comment>
<dbReference type="GO" id="GO:0036228">
    <property type="term" value="P:protein localization to nuclear inner membrane"/>
    <property type="evidence" value="ECO:0007669"/>
    <property type="project" value="TreeGrafter"/>
</dbReference>
<dbReference type="GO" id="GO:0044613">
    <property type="term" value="C:nuclear pore central transport channel"/>
    <property type="evidence" value="ECO:0007669"/>
    <property type="project" value="TreeGrafter"/>
</dbReference>
<evidence type="ECO:0000313" key="7">
    <source>
        <dbReference type="Proteomes" id="UP000886885"/>
    </source>
</evidence>
<evidence type="ECO:0000256" key="1">
    <source>
        <dbReference type="ARBA" id="ARBA00004123"/>
    </source>
</evidence>
<evidence type="ECO:0000256" key="3">
    <source>
        <dbReference type="ARBA" id="ARBA00023242"/>
    </source>
</evidence>